<proteinExistence type="predicted"/>
<dbReference type="Proteomes" id="UP000239415">
    <property type="component" value="Unassembled WGS sequence"/>
</dbReference>
<dbReference type="AlphaFoldDB" id="A0A2T0K5I9"/>
<dbReference type="EMBL" id="PVMZ01000013">
    <property type="protein sequence ID" value="PRX18225.1"/>
    <property type="molecule type" value="Genomic_DNA"/>
</dbReference>
<dbReference type="RefSeq" id="WP_170154037.1">
    <property type="nucleotide sequence ID" value="NZ_BOMO01000097.1"/>
</dbReference>
<organism evidence="1 2">
    <name type="scientific">Actinoplanes italicus</name>
    <dbReference type="NCBI Taxonomy" id="113567"/>
    <lineage>
        <taxon>Bacteria</taxon>
        <taxon>Bacillati</taxon>
        <taxon>Actinomycetota</taxon>
        <taxon>Actinomycetes</taxon>
        <taxon>Micromonosporales</taxon>
        <taxon>Micromonosporaceae</taxon>
        <taxon>Actinoplanes</taxon>
    </lineage>
</organism>
<evidence type="ECO:0000313" key="2">
    <source>
        <dbReference type="Proteomes" id="UP000239415"/>
    </source>
</evidence>
<reference evidence="1 2" key="1">
    <citation type="submission" date="2018-03" db="EMBL/GenBank/DDBJ databases">
        <title>Genomic Encyclopedia of Archaeal and Bacterial Type Strains, Phase II (KMG-II): from individual species to whole genera.</title>
        <authorList>
            <person name="Goeker M."/>
        </authorList>
    </citation>
    <scope>NUCLEOTIDE SEQUENCE [LARGE SCALE GENOMIC DNA]</scope>
    <source>
        <strain evidence="1 2">DSM 43146</strain>
    </source>
</reference>
<sequence>MRNERFWRTRAENGPPVLSGATPAEALAWTLRERAFVRRFREVFEAALE</sequence>
<accession>A0A2T0K5I9</accession>
<evidence type="ECO:0000313" key="1">
    <source>
        <dbReference type="EMBL" id="PRX18225.1"/>
    </source>
</evidence>
<keyword evidence="2" id="KW-1185">Reference proteome</keyword>
<gene>
    <name evidence="1" type="ORF">CLV67_11358</name>
</gene>
<name>A0A2T0K5I9_9ACTN</name>
<protein>
    <submittedName>
        <fullName evidence="1">Uncharacterized protein</fullName>
    </submittedName>
</protein>
<comment type="caution">
    <text evidence="1">The sequence shown here is derived from an EMBL/GenBank/DDBJ whole genome shotgun (WGS) entry which is preliminary data.</text>
</comment>